<feature type="compositionally biased region" description="Low complexity" evidence="8">
    <location>
        <begin position="1"/>
        <end position="10"/>
    </location>
</feature>
<dbReference type="InterPro" id="IPR018303">
    <property type="entry name" value="ATPase_P-typ_P_site"/>
</dbReference>
<dbReference type="EMBL" id="AP025628">
    <property type="protein sequence ID" value="BDG60880.1"/>
    <property type="molecule type" value="Genomic_DNA"/>
</dbReference>
<accession>A0AA35CNY8</accession>
<dbReference type="InterPro" id="IPR059000">
    <property type="entry name" value="ATPase_P-type_domA"/>
</dbReference>
<keyword evidence="2 9" id="KW-0812">Transmembrane</keyword>
<evidence type="ECO:0000256" key="6">
    <source>
        <dbReference type="ARBA" id="ARBA00022989"/>
    </source>
</evidence>
<dbReference type="GO" id="GO:0016887">
    <property type="term" value="F:ATP hydrolysis activity"/>
    <property type="evidence" value="ECO:0007669"/>
    <property type="project" value="InterPro"/>
</dbReference>
<feature type="region of interest" description="Disordered" evidence="8">
    <location>
        <begin position="1"/>
        <end position="40"/>
    </location>
</feature>
<proteinExistence type="predicted"/>
<dbReference type="PROSITE" id="PS00154">
    <property type="entry name" value="ATPASE_E1_E2"/>
    <property type="match status" value="1"/>
</dbReference>
<evidence type="ECO:0000256" key="4">
    <source>
        <dbReference type="ARBA" id="ARBA00022840"/>
    </source>
</evidence>
<feature type="transmembrane region" description="Helical" evidence="9">
    <location>
        <begin position="82"/>
        <end position="99"/>
    </location>
</feature>
<dbReference type="InterPro" id="IPR023298">
    <property type="entry name" value="ATPase_P-typ_TM_dom_sf"/>
</dbReference>
<keyword evidence="3" id="KW-0547">Nucleotide-binding</keyword>
<dbReference type="InterPro" id="IPR006068">
    <property type="entry name" value="ATPase_P-typ_cation-transptr_C"/>
</dbReference>
<evidence type="ECO:0000256" key="9">
    <source>
        <dbReference type="SAM" id="Phobius"/>
    </source>
</evidence>
<dbReference type="KEGG" id="cmic:caldi_19700"/>
<reference evidence="11" key="1">
    <citation type="submission" date="2022-03" db="EMBL/GenBank/DDBJ databases">
        <title>Complete genome sequence of Caldinitratiruptor microaerophilus.</title>
        <authorList>
            <person name="Mukaiyama R."/>
            <person name="Nishiyama T."/>
            <person name="Ueda K."/>
        </authorList>
    </citation>
    <scope>NUCLEOTIDE SEQUENCE</scope>
    <source>
        <strain evidence="11">JCM 16183</strain>
    </source>
</reference>
<dbReference type="SFLD" id="SFLDG00002">
    <property type="entry name" value="C1.7:_P-type_atpase_like"/>
    <property type="match status" value="1"/>
</dbReference>
<dbReference type="Pfam" id="PF00122">
    <property type="entry name" value="E1-E2_ATPase"/>
    <property type="match status" value="1"/>
</dbReference>
<dbReference type="Proteomes" id="UP001163687">
    <property type="component" value="Chromosome"/>
</dbReference>
<evidence type="ECO:0000256" key="7">
    <source>
        <dbReference type="ARBA" id="ARBA00023136"/>
    </source>
</evidence>
<dbReference type="InterPro" id="IPR001757">
    <property type="entry name" value="P_typ_ATPase"/>
</dbReference>
<protein>
    <submittedName>
        <fullName evidence="11">Cation transport ATPase</fullName>
    </submittedName>
</protein>
<dbReference type="InterPro" id="IPR023299">
    <property type="entry name" value="ATPase_P-typ_cyto_dom_N"/>
</dbReference>
<evidence type="ECO:0000256" key="8">
    <source>
        <dbReference type="SAM" id="MobiDB-lite"/>
    </source>
</evidence>
<dbReference type="PRINTS" id="PR00120">
    <property type="entry name" value="HATPASE"/>
</dbReference>
<keyword evidence="7 9" id="KW-0472">Membrane</keyword>
<dbReference type="Gene3D" id="3.40.1110.10">
    <property type="entry name" value="Calcium-transporting ATPase, cytoplasmic domain N"/>
    <property type="match status" value="1"/>
</dbReference>
<evidence type="ECO:0000256" key="1">
    <source>
        <dbReference type="ARBA" id="ARBA00004141"/>
    </source>
</evidence>
<dbReference type="SUPFAM" id="SSF56784">
    <property type="entry name" value="HAD-like"/>
    <property type="match status" value="1"/>
</dbReference>
<feature type="compositionally biased region" description="Pro residues" evidence="8">
    <location>
        <begin position="11"/>
        <end position="22"/>
    </location>
</feature>
<dbReference type="NCBIfam" id="TIGR01494">
    <property type="entry name" value="ATPase_P-type"/>
    <property type="match status" value="3"/>
</dbReference>
<dbReference type="Pfam" id="PF00689">
    <property type="entry name" value="Cation_ATPase_C"/>
    <property type="match status" value="1"/>
</dbReference>
<dbReference type="Gene3D" id="1.20.1110.10">
    <property type="entry name" value="Calcium-transporting ATPase, transmembrane domain"/>
    <property type="match status" value="2"/>
</dbReference>
<dbReference type="SUPFAM" id="SSF81665">
    <property type="entry name" value="Calcium ATPase, transmembrane domain M"/>
    <property type="match status" value="1"/>
</dbReference>
<feature type="domain" description="Cation-transporting P-type ATPase N-terminal" evidence="10">
    <location>
        <begin position="14"/>
        <end position="78"/>
    </location>
</feature>
<dbReference type="InterPro" id="IPR008250">
    <property type="entry name" value="ATPase_P-typ_transduc_dom_A_sf"/>
</dbReference>
<feature type="transmembrane region" description="Helical" evidence="9">
    <location>
        <begin position="702"/>
        <end position="721"/>
    </location>
</feature>
<feature type="transmembrane region" description="Helical" evidence="9">
    <location>
        <begin position="811"/>
        <end position="834"/>
    </location>
</feature>
<dbReference type="Pfam" id="PF00702">
    <property type="entry name" value="Hydrolase"/>
    <property type="match status" value="1"/>
</dbReference>
<dbReference type="PRINTS" id="PR00119">
    <property type="entry name" value="CATATPASE"/>
</dbReference>
<dbReference type="GO" id="GO:0016020">
    <property type="term" value="C:membrane"/>
    <property type="evidence" value="ECO:0007669"/>
    <property type="project" value="UniProtKB-SubCell"/>
</dbReference>
<organism evidence="11 12">
    <name type="scientific">Caldinitratiruptor microaerophilus</name>
    <dbReference type="NCBI Taxonomy" id="671077"/>
    <lineage>
        <taxon>Bacteria</taxon>
        <taxon>Bacillati</taxon>
        <taxon>Bacillota</taxon>
        <taxon>Clostridia</taxon>
        <taxon>Eubacteriales</taxon>
        <taxon>Symbiobacteriaceae</taxon>
        <taxon>Caldinitratiruptor</taxon>
    </lineage>
</organism>
<feature type="transmembrane region" description="Helical" evidence="9">
    <location>
        <begin position="660"/>
        <end position="679"/>
    </location>
</feature>
<feature type="transmembrane region" description="Helical" evidence="9">
    <location>
        <begin position="276"/>
        <end position="292"/>
    </location>
</feature>
<feature type="transmembrane region" description="Helical" evidence="9">
    <location>
        <begin position="633"/>
        <end position="654"/>
    </location>
</feature>
<dbReference type="PANTHER" id="PTHR42861">
    <property type="entry name" value="CALCIUM-TRANSPORTING ATPASE"/>
    <property type="match status" value="1"/>
</dbReference>
<comment type="subcellular location">
    <subcellularLocation>
        <location evidence="1">Membrane</location>
        <topology evidence="1">Multi-pass membrane protein</topology>
    </subcellularLocation>
</comment>
<evidence type="ECO:0000313" key="11">
    <source>
        <dbReference type="EMBL" id="BDG60880.1"/>
    </source>
</evidence>
<evidence type="ECO:0000256" key="3">
    <source>
        <dbReference type="ARBA" id="ARBA00022741"/>
    </source>
</evidence>
<dbReference type="InterPro" id="IPR004014">
    <property type="entry name" value="ATPase_P-typ_cation-transptr_N"/>
</dbReference>
<feature type="transmembrane region" description="Helical" evidence="9">
    <location>
        <begin position="771"/>
        <end position="791"/>
    </location>
</feature>
<dbReference type="Gene3D" id="3.40.50.1000">
    <property type="entry name" value="HAD superfamily/HAD-like"/>
    <property type="match status" value="2"/>
</dbReference>
<keyword evidence="4" id="KW-0067">ATP-binding</keyword>
<evidence type="ECO:0000256" key="5">
    <source>
        <dbReference type="ARBA" id="ARBA00022967"/>
    </source>
</evidence>
<dbReference type="InterPro" id="IPR023214">
    <property type="entry name" value="HAD_sf"/>
</dbReference>
<dbReference type="SUPFAM" id="SSF81653">
    <property type="entry name" value="Calcium ATPase, transduction domain A"/>
    <property type="match status" value="1"/>
</dbReference>
<evidence type="ECO:0000259" key="10">
    <source>
        <dbReference type="SMART" id="SM00831"/>
    </source>
</evidence>
<feature type="transmembrane region" description="Helical" evidence="9">
    <location>
        <begin position="229"/>
        <end position="249"/>
    </location>
</feature>
<evidence type="ECO:0000313" key="12">
    <source>
        <dbReference type="Proteomes" id="UP001163687"/>
    </source>
</evidence>
<dbReference type="Gene3D" id="2.70.150.10">
    <property type="entry name" value="Calcium-transporting ATPase, cytoplasmic transduction domain A"/>
    <property type="match status" value="1"/>
</dbReference>
<dbReference type="SFLD" id="SFLDS00003">
    <property type="entry name" value="Haloacid_Dehalogenase"/>
    <property type="match status" value="1"/>
</dbReference>
<dbReference type="InterPro" id="IPR044492">
    <property type="entry name" value="P_typ_ATPase_HD_dom"/>
</dbReference>
<feature type="compositionally biased region" description="Basic and acidic residues" evidence="8">
    <location>
        <begin position="24"/>
        <end position="33"/>
    </location>
</feature>
<dbReference type="AlphaFoldDB" id="A0AA35CNY8"/>
<dbReference type="SUPFAM" id="SSF81660">
    <property type="entry name" value="Metal cation-transporting ATPase, ATP-binding domain N"/>
    <property type="match status" value="1"/>
</dbReference>
<evidence type="ECO:0000256" key="2">
    <source>
        <dbReference type="ARBA" id="ARBA00022692"/>
    </source>
</evidence>
<gene>
    <name evidence="11" type="ORF">caldi_19700</name>
</gene>
<keyword evidence="5" id="KW-1278">Translocase</keyword>
<dbReference type="RefSeq" id="WP_264841567.1">
    <property type="nucleotide sequence ID" value="NZ_AP025628.1"/>
</dbReference>
<feature type="transmembrane region" description="Helical" evidence="9">
    <location>
        <begin position="741"/>
        <end position="759"/>
    </location>
</feature>
<dbReference type="InterPro" id="IPR036412">
    <property type="entry name" value="HAD-like_sf"/>
</dbReference>
<name>A0AA35CNY8_9FIRM</name>
<dbReference type="SMART" id="SM00831">
    <property type="entry name" value="Cation_ATPase_N"/>
    <property type="match status" value="1"/>
</dbReference>
<dbReference type="SFLD" id="SFLDF00027">
    <property type="entry name" value="p-type_atpase"/>
    <property type="match status" value="1"/>
</dbReference>
<dbReference type="Pfam" id="PF00690">
    <property type="entry name" value="Cation_ATPase_N"/>
    <property type="match status" value="1"/>
</dbReference>
<keyword evidence="12" id="KW-1185">Reference proteome</keyword>
<sequence>MALGTGSSPPAGTPAPAGPPPERGLTEREAQERLKRHGPNRTEVPRAVRFGAIFLEEIREPMILLLLAVAAAYSVFGEVGEALTVLAIIAGIVLVEVWTEYRAKRAVAALAALSAPVATVIRDGAARQIPAEQVVPGDILVLRAGMRIAADGILLEASDLAADESALTGESVPVEKAAADPVFRGTAVVRGEGVARVAATGLETELGRITGLTRAARPPRTPLQKMMKALSRTLAAVALAFAVLIPLLLRRTSALPWPQAVLTGLSLAFATIPEELPILVTMVLGLGSLRLARERALVRRLQAAETLGHVTAIVTDKTGTLTENRLRLVTVEPVAAGGEQLLARAALRSVGIDPSRGPGPGKELSDPIDRAIWEAFGPGAAAAPGSDGAAGSLGMLVRRLPFHPERGWSGAVWRTEEAEYQAVKGAPEAVLALAGPDPGPDPGTLRRRVDALAGAGHRVLAVAENGRVLGLLAFADPLRPEAAAAVRAVRRAGVRVVMATGDHPAVARAIAGQIGLDTGRVLTGADLDRLDPAGWDEAVRTVSVFARITPEHKLRIVETLERRGEVVAMTGDGVNDAPALRAADIGVAMGQGGTDVAREAAGLVVTDDRFATLVTAIREGRTLFANLQKAVRYYLAVKVALIAAMLVPAALGWAPPFPPILIVLLELFMDLAASTAFVIEKPEGELMEEPPRDPKRALLDPLMVRGILTGGLLLAAAVLTAAEGAARRAGGDAASTASVRVSAAFVTWMLGHVILAFAMRTLRLPPWRAGLFGNPVMSLWAAGVLATGLAVTTLPALRRTFGTAPLPPAGWAWTLGALAGLVAALGVIGPAALWRPGPQAQANPQR</sequence>
<keyword evidence="6 9" id="KW-1133">Transmembrane helix</keyword>
<dbReference type="GO" id="GO:0005524">
    <property type="term" value="F:ATP binding"/>
    <property type="evidence" value="ECO:0007669"/>
    <property type="project" value="UniProtKB-KW"/>
</dbReference>